<evidence type="ECO:0000256" key="1">
    <source>
        <dbReference type="SAM" id="Phobius"/>
    </source>
</evidence>
<accession>A0ABR9UUX3</accession>
<keyword evidence="1" id="KW-1133">Transmembrane helix</keyword>
<gene>
    <name evidence="2" type="ORF">IQ230_17450</name>
</gene>
<dbReference type="Proteomes" id="UP000651156">
    <property type="component" value="Unassembled WGS sequence"/>
</dbReference>
<name>A0ABR9UUX3_9CHRO</name>
<organism evidence="2 3">
    <name type="scientific">Gloeocapsopsis crepidinum LEGE 06123</name>
    <dbReference type="NCBI Taxonomy" id="588587"/>
    <lineage>
        <taxon>Bacteria</taxon>
        <taxon>Bacillati</taxon>
        <taxon>Cyanobacteriota</taxon>
        <taxon>Cyanophyceae</taxon>
        <taxon>Oscillatoriophycideae</taxon>
        <taxon>Chroococcales</taxon>
        <taxon>Chroococcaceae</taxon>
        <taxon>Gloeocapsopsis</taxon>
    </lineage>
</organism>
<dbReference type="EMBL" id="JADEWN010000047">
    <property type="protein sequence ID" value="MBE9192106.1"/>
    <property type="molecule type" value="Genomic_DNA"/>
</dbReference>
<keyword evidence="3" id="KW-1185">Reference proteome</keyword>
<dbReference type="RefSeq" id="WP_193933556.1">
    <property type="nucleotide sequence ID" value="NZ_CAWPMZ010000081.1"/>
</dbReference>
<proteinExistence type="predicted"/>
<evidence type="ECO:0000313" key="3">
    <source>
        <dbReference type="Proteomes" id="UP000651156"/>
    </source>
</evidence>
<evidence type="ECO:0000313" key="2">
    <source>
        <dbReference type="EMBL" id="MBE9192106.1"/>
    </source>
</evidence>
<comment type="caution">
    <text evidence="2">The sequence shown here is derived from an EMBL/GenBank/DDBJ whole genome shotgun (WGS) entry which is preliminary data.</text>
</comment>
<keyword evidence="1" id="KW-0812">Transmembrane</keyword>
<sequence>MNRSKLIAIITGAISLILAIAYLVIVQIIDFRGEMLPAPQSQLVLPVATISSVFSSYS</sequence>
<reference evidence="2 3" key="1">
    <citation type="submission" date="2020-10" db="EMBL/GenBank/DDBJ databases">
        <authorList>
            <person name="Castelo-Branco R."/>
            <person name="Eusebio N."/>
            <person name="Adriana R."/>
            <person name="Vieira A."/>
            <person name="Brugerolle De Fraissinette N."/>
            <person name="Rezende De Castro R."/>
            <person name="Schneider M.P."/>
            <person name="Vasconcelos V."/>
            <person name="Leao P.N."/>
        </authorList>
    </citation>
    <scope>NUCLEOTIDE SEQUENCE [LARGE SCALE GENOMIC DNA]</scope>
    <source>
        <strain evidence="2 3">LEGE 06123</strain>
    </source>
</reference>
<keyword evidence="1" id="KW-0472">Membrane</keyword>
<feature type="transmembrane region" description="Helical" evidence="1">
    <location>
        <begin position="6"/>
        <end position="25"/>
    </location>
</feature>
<protein>
    <submittedName>
        <fullName evidence="2">Glucose-inhibited division protein A</fullName>
    </submittedName>
</protein>